<dbReference type="AlphaFoldDB" id="B4JLQ5"/>
<evidence type="ECO:0000256" key="1">
    <source>
        <dbReference type="SAM" id="MobiDB-lite"/>
    </source>
</evidence>
<dbReference type="KEGG" id="dgr:6565596"/>
<dbReference type="InterPro" id="IPR027012">
    <property type="entry name" value="Enkurin_dom"/>
</dbReference>
<protein>
    <submittedName>
        <fullName evidence="3">GH24498</fullName>
    </submittedName>
</protein>
<dbReference type="HOGENOM" id="CLU_809562_0_0_1"/>
<dbReference type="EMBL" id="CH916371">
    <property type="protein sequence ID" value="EDV91666.1"/>
    <property type="molecule type" value="Genomic_DNA"/>
</dbReference>
<feature type="domain" description="Enkurin" evidence="2">
    <location>
        <begin position="205"/>
        <end position="297"/>
    </location>
</feature>
<reference evidence="3 4" key="1">
    <citation type="journal article" date="2007" name="Nature">
        <title>Evolution of genes and genomes on the Drosophila phylogeny.</title>
        <authorList>
            <consortium name="Drosophila 12 Genomes Consortium"/>
            <person name="Clark A.G."/>
            <person name="Eisen M.B."/>
            <person name="Smith D.R."/>
            <person name="Bergman C.M."/>
            <person name="Oliver B."/>
            <person name="Markow T.A."/>
            <person name="Kaufman T.C."/>
            <person name="Kellis M."/>
            <person name="Gelbart W."/>
            <person name="Iyer V.N."/>
            <person name="Pollard D.A."/>
            <person name="Sackton T.B."/>
            <person name="Larracuente A.M."/>
            <person name="Singh N.D."/>
            <person name="Abad J.P."/>
            <person name="Abt D.N."/>
            <person name="Adryan B."/>
            <person name="Aguade M."/>
            <person name="Akashi H."/>
            <person name="Anderson W.W."/>
            <person name="Aquadro C.F."/>
            <person name="Ardell D.H."/>
            <person name="Arguello R."/>
            <person name="Artieri C.G."/>
            <person name="Barbash D.A."/>
            <person name="Barker D."/>
            <person name="Barsanti P."/>
            <person name="Batterham P."/>
            <person name="Batzoglou S."/>
            <person name="Begun D."/>
            <person name="Bhutkar A."/>
            <person name="Blanco E."/>
            <person name="Bosak S.A."/>
            <person name="Bradley R.K."/>
            <person name="Brand A.D."/>
            <person name="Brent M.R."/>
            <person name="Brooks A.N."/>
            <person name="Brown R.H."/>
            <person name="Butlin R.K."/>
            <person name="Caggese C."/>
            <person name="Calvi B.R."/>
            <person name="Bernardo de Carvalho A."/>
            <person name="Caspi A."/>
            <person name="Castrezana S."/>
            <person name="Celniker S.E."/>
            <person name="Chang J.L."/>
            <person name="Chapple C."/>
            <person name="Chatterji S."/>
            <person name="Chinwalla A."/>
            <person name="Civetta A."/>
            <person name="Clifton S.W."/>
            <person name="Comeron J.M."/>
            <person name="Costello J.C."/>
            <person name="Coyne J.A."/>
            <person name="Daub J."/>
            <person name="David R.G."/>
            <person name="Delcher A.L."/>
            <person name="Delehaunty K."/>
            <person name="Do C.B."/>
            <person name="Ebling H."/>
            <person name="Edwards K."/>
            <person name="Eickbush T."/>
            <person name="Evans J.D."/>
            <person name="Filipski A."/>
            <person name="Findeiss S."/>
            <person name="Freyhult E."/>
            <person name="Fulton L."/>
            <person name="Fulton R."/>
            <person name="Garcia A.C."/>
            <person name="Gardiner A."/>
            <person name="Garfield D.A."/>
            <person name="Garvin B.E."/>
            <person name="Gibson G."/>
            <person name="Gilbert D."/>
            <person name="Gnerre S."/>
            <person name="Godfrey J."/>
            <person name="Good R."/>
            <person name="Gotea V."/>
            <person name="Gravely B."/>
            <person name="Greenberg A.J."/>
            <person name="Griffiths-Jones S."/>
            <person name="Gross S."/>
            <person name="Guigo R."/>
            <person name="Gustafson E.A."/>
            <person name="Haerty W."/>
            <person name="Hahn M.W."/>
            <person name="Halligan D.L."/>
            <person name="Halpern A.L."/>
            <person name="Halter G.M."/>
            <person name="Han M.V."/>
            <person name="Heger A."/>
            <person name="Hillier L."/>
            <person name="Hinrichs A.S."/>
            <person name="Holmes I."/>
            <person name="Hoskins R.A."/>
            <person name="Hubisz M.J."/>
            <person name="Hultmark D."/>
            <person name="Huntley M.A."/>
            <person name="Jaffe D.B."/>
            <person name="Jagadeeshan S."/>
            <person name="Jeck W.R."/>
            <person name="Johnson J."/>
            <person name="Jones C.D."/>
            <person name="Jordan W.C."/>
            <person name="Karpen G.H."/>
            <person name="Kataoka E."/>
            <person name="Keightley P.D."/>
            <person name="Kheradpour P."/>
            <person name="Kirkness E.F."/>
            <person name="Koerich L.B."/>
            <person name="Kristiansen K."/>
            <person name="Kudrna D."/>
            <person name="Kulathinal R.J."/>
            <person name="Kumar S."/>
            <person name="Kwok R."/>
            <person name="Lander E."/>
            <person name="Langley C.H."/>
            <person name="Lapoint R."/>
            <person name="Lazzaro B.P."/>
            <person name="Lee S.J."/>
            <person name="Levesque L."/>
            <person name="Li R."/>
            <person name="Lin C.F."/>
            <person name="Lin M.F."/>
            <person name="Lindblad-Toh K."/>
            <person name="Llopart A."/>
            <person name="Long M."/>
            <person name="Low L."/>
            <person name="Lozovsky E."/>
            <person name="Lu J."/>
            <person name="Luo M."/>
            <person name="Machado C.A."/>
            <person name="Makalowski W."/>
            <person name="Marzo M."/>
            <person name="Matsuda M."/>
            <person name="Matzkin L."/>
            <person name="McAllister B."/>
            <person name="McBride C.S."/>
            <person name="McKernan B."/>
            <person name="McKernan K."/>
            <person name="Mendez-Lago M."/>
            <person name="Minx P."/>
            <person name="Mollenhauer M.U."/>
            <person name="Montooth K."/>
            <person name="Mount S.M."/>
            <person name="Mu X."/>
            <person name="Myers E."/>
            <person name="Negre B."/>
            <person name="Newfeld S."/>
            <person name="Nielsen R."/>
            <person name="Noor M.A."/>
            <person name="O'Grady P."/>
            <person name="Pachter L."/>
            <person name="Papaceit M."/>
            <person name="Parisi M.J."/>
            <person name="Parisi M."/>
            <person name="Parts L."/>
            <person name="Pedersen J.S."/>
            <person name="Pesole G."/>
            <person name="Phillippy A.M."/>
            <person name="Ponting C.P."/>
            <person name="Pop M."/>
            <person name="Porcelli D."/>
            <person name="Powell J.R."/>
            <person name="Prohaska S."/>
            <person name="Pruitt K."/>
            <person name="Puig M."/>
            <person name="Quesneville H."/>
            <person name="Ram K.R."/>
            <person name="Rand D."/>
            <person name="Rasmussen M.D."/>
            <person name="Reed L.K."/>
            <person name="Reenan R."/>
            <person name="Reily A."/>
            <person name="Remington K.A."/>
            <person name="Rieger T.T."/>
            <person name="Ritchie M.G."/>
            <person name="Robin C."/>
            <person name="Rogers Y.H."/>
            <person name="Rohde C."/>
            <person name="Rozas J."/>
            <person name="Rubenfield M.J."/>
            <person name="Ruiz A."/>
            <person name="Russo S."/>
            <person name="Salzberg S.L."/>
            <person name="Sanchez-Gracia A."/>
            <person name="Saranga D.J."/>
            <person name="Sato H."/>
            <person name="Schaeffer S.W."/>
            <person name="Schatz M.C."/>
            <person name="Schlenke T."/>
            <person name="Schwartz R."/>
            <person name="Segarra C."/>
            <person name="Singh R.S."/>
            <person name="Sirot L."/>
            <person name="Sirota M."/>
            <person name="Sisneros N.B."/>
            <person name="Smith C.D."/>
            <person name="Smith T.F."/>
            <person name="Spieth J."/>
            <person name="Stage D.E."/>
            <person name="Stark A."/>
            <person name="Stephan W."/>
            <person name="Strausberg R.L."/>
            <person name="Strempel S."/>
            <person name="Sturgill D."/>
            <person name="Sutton G."/>
            <person name="Sutton G.G."/>
            <person name="Tao W."/>
            <person name="Teichmann S."/>
            <person name="Tobari Y.N."/>
            <person name="Tomimura Y."/>
            <person name="Tsolas J.M."/>
            <person name="Valente V.L."/>
            <person name="Venter E."/>
            <person name="Venter J.C."/>
            <person name="Vicario S."/>
            <person name="Vieira F.G."/>
            <person name="Vilella A.J."/>
            <person name="Villasante A."/>
            <person name="Walenz B."/>
            <person name="Wang J."/>
            <person name="Wasserman M."/>
            <person name="Watts T."/>
            <person name="Wilson D."/>
            <person name="Wilson R.K."/>
            <person name="Wing R.A."/>
            <person name="Wolfner M.F."/>
            <person name="Wong A."/>
            <person name="Wong G.K."/>
            <person name="Wu C.I."/>
            <person name="Wu G."/>
            <person name="Yamamoto D."/>
            <person name="Yang H.P."/>
            <person name="Yang S.P."/>
            <person name="Yorke J.A."/>
            <person name="Yoshida K."/>
            <person name="Zdobnov E."/>
            <person name="Zhang P."/>
            <person name="Zhang Y."/>
            <person name="Zimin A.V."/>
            <person name="Baldwin J."/>
            <person name="Abdouelleil A."/>
            <person name="Abdulkadir J."/>
            <person name="Abebe A."/>
            <person name="Abera B."/>
            <person name="Abreu J."/>
            <person name="Acer S.C."/>
            <person name="Aftuck L."/>
            <person name="Alexander A."/>
            <person name="An P."/>
            <person name="Anderson E."/>
            <person name="Anderson S."/>
            <person name="Arachi H."/>
            <person name="Azer M."/>
            <person name="Bachantsang P."/>
            <person name="Barry A."/>
            <person name="Bayul T."/>
            <person name="Berlin A."/>
            <person name="Bessette D."/>
            <person name="Bloom T."/>
            <person name="Blye J."/>
            <person name="Boguslavskiy L."/>
            <person name="Bonnet C."/>
            <person name="Boukhgalter B."/>
            <person name="Bourzgui I."/>
            <person name="Brown A."/>
            <person name="Cahill P."/>
            <person name="Channer S."/>
            <person name="Cheshatsang Y."/>
            <person name="Chuda L."/>
            <person name="Citroen M."/>
            <person name="Collymore A."/>
            <person name="Cooke P."/>
            <person name="Costello M."/>
            <person name="D'Aco K."/>
            <person name="Daza R."/>
            <person name="De Haan G."/>
            <person name="DeGray S."/>
            <person name="DeMaso C."/>
            <person name="Dhargay N."/>
            <person name="Dooley K."/>
            <person name="Dooley E."/>
            <person name="Doricent M."/>
            <person name="Dorje P."/>
            <person name="Dorjee K."/>
            <person name="Dupes A."/>
            <person name="Elong R."/>
            <person name="Falk J."/>
            <person name="Farina A."/>
            <person name="Faro S."/>
            <person name="Ferguson D."/>
            <person name="Fisher S."/>
            <person name="Foley C.D."/>
            <person name="Franke A."/>
            <person name="Friedrich D."/>
            <person name="Gadbois L."/>
            <person name="Gearin G."/>
            <person name="Gearin C.R."/>
            <person name="Giannoukos G."/>
            <person name="Goode T."/>
            <person name="Graham J."/>
            <person name="Grandbois E."/>
            <person name="Grewal S."/>
            <person name="Gyaltsen K."/>
            <person name="Hafez N."/>
            <person name="Hagos B."/>
            <person name="Hall J."/>
            <person name="Henson C."/>
            <person name="Hollinger A."/>
            <person name="Honan T."/>
            <person name="Huard M.D."/>
            <person name="Hughes L."/>
            <person name="Hurhula B."/>
            <person name="Husby M.E."/>
            <person name="Kamat A."/>
            <person name="Kanga B."/>
            <person name="Kashin S."/>
            <person name="Khazanovich D."/>
            <person name="Kisner P."/>
            <person name="Lance K."/>
            <person name="Lara M."/>
            <person name="Lee W."/>
            <person name="Lennon N."/>
            <person name="Letendre F."/>
            <person name="LeVine R."/>
            <person name="Lipovsky A."/>
            <person name="Liu X."/>
            <person name="Liu J."/>
            <person name="Liu S."/>
            <person name="Lokyitsang T."/>
            <person name="Lokyitsang Y."/>
            <person name="Lubonja R."/>
            <person name="Lui A."/>
            <person name="MacDonald P."/>
            <person name="Magnisalis V."/>
            <person name="Maru K."/>
            <person name="Matthews C."/>
            <person name="McCusker W."/>
            <person name="McDonough S."/>
            <person name="Mehta T."/>
            <person name="Meldrim J."/>
            <person name="Meneus L."/>
            <person name="Mihai O."/>
            <person name="Mihalev A."/>
            <person name="Mihova T."/>
            <person name="Mittelman R."/>
            <person name="Mlenga V."/>
            <person name="Montmayeur A."/>
            <person name="Mulrain L."/>
            <person name="Navidi A."/>
            <person name="Naylor J."/>
            <person name="Negash T."/>
            <person name="Nguyen T."/>
            <person name="Nguyen N."/>
            <person name="Nicol R."/>
            <person name="Norbu C."/>
            <person name="Norbu N."/>
            <person name="Novod N."/>
            <person name="O'Neill B."/>
            <person name="Osman S."/>
            <person name="Markiewicz E."/>
            <person name="Oyono O.L."/>
            <person name="Patti C."/>
            <person name="Phunkhang P."/>
            <person name="Pierre F."/>
            <person name="Priest M."/>
            <person name="Raghuraman S."/>
            <person name="Rege F."/>
            <person name="Reyes R."/>
            <person name="Rise C."/>
            <person name="Rogov P."/>
            <person name="Ross K."/>
            <person name="Ryan E."/>
            <person name="Settipalli S."/>
            <person name="Shea T."/>
            <person name="Sherpa N."/>
            <person name="Shi L."/>
            <person name="Shih D."/>
            <person name="Sparrow T."/>
            <person name="Spaulding J."/>
            <person name="Stalker J."/>
            <person name="Stange-Thomann N."/>
            <person name="Stavropoulos S."/>
            <person name="Stone C."/>
            <person name="Strader C."/>
            <person name="Tesfaye S."/>
            <person name="Thomson T."/>
            <person name="Thoulutsang Y."/>
            <person name="Thoulutsang D."/>
            <person name="Topham K."/>
            <person name="Topping I."/>
            <person name="Tsamla T."/>
            <person name="Vassiliev H."/>
            <person name="Vo A."/>
            <person name="Wangchuk T."/>
            <person name="Wangdi T."/>
            <person name="Weiand M."/>
            <person name="Wilkinson J."/>
            <person name="Wilson A."/>
            <person name="Yadav S."/>
            <person name="Young G."/>
            <person name="Yu Q."/>
            <person name="Zembek L."/>
            <person name="Zhong D."/>
            <person name="Zimmer A."/>
            <person name="Zwirko Z."/>
            <person name="Jaffe D.B."/>
            <person name="Alvarez P."/>
            <person name="Brockman W."/>
            <person name="Butler J."/>
            <person name="Chin C."/>
            <person name="Gnerre S."/>
            <person name="Grabherr M."/>
            <person name="Kleber M."/>
            <person name="Mauceli E."/>
            <person name="MacCallum I."/>
        </authorList>
    </citation>
    <scope>NUCLEOTIDE SEQUENCE [LARGE SCALE GENOMIC DNA]</scope>
    <source>
        <strain evidence="4">Tucson 15287-2541.00</strain>
    </source>
</reference>
<accession>B4JLQ5</accession>
<evidence type="ECO:0000313" key="4">
    <source>
        <dbReference type="Proteomes" id="UP000001070"/>
    </source>
</evidence>
<dbReference type="PhylomeDB" id="B4JLQ5"/>
<keyword evidence="4" id="KW-1185">Reference proteome</keyword>
<evidence type="ECO:0000259" key="2">
    <source>
        <dbReference type="PROSITE" id="PS51665"/>
    </source>
</evidence>
<proteinExistence type="predicted"/>
<dbReference type="Proteomes" id="UP000001070">
    <property type="component" value="Unassembled WGS sequence"/>
</dbReference>
<gene>
    <name evidence="3" type="primary">Dgri\GH24498</name>
    <name evidence="3" type="ORF">Dgri_GH24498</name>
</gene>
<feature type="region of interest" description="Disordered" evidence="1">
    <location>
        <begin position="62"/>
        <end position="82"/>
    </location>
</feature>
<feature type="compositionally biased region" description="Low complexity" evidence="1">
    <location>
        <begin position="65"/>
        <end position="76"/>
    </location>
</feature>
<feature type="region of interest" description="Disordered" evidence="1">
    <location>
        <begin position="183"/>
        <end position="205"/>
    </location>
</feature>
<evidence type="ECO:0000313" key="3">
    <source>
        <dbReference type="EMBL" id="EDV91666.1"/>
    </source>
</evidence>
<dbReference type="OrthoDB" id="10264920at2759"/>
<dbReference type="eggNOG" id="ENOG502TBF2">
    <property type="taxonomic scope" value="Eukaryota"/>
</dbReference>
<dbReference type="Pfam" id="PF13864">
    <property type="entry name" value="Enkurin"/>
    <property type="match status" value="1"/>
</dbReference>
<name>B4JLQ5_DROGR</name>
<dbReference type="STRING" id="7222.B4JLQ5"/>
<dbReference type="PROSITE" id="PS51665">
    <property type="entry name" value="ENKURIN"/>
    <property type="match status" value="1"/>
</dbReference>
<feature type="compositionally biased region" description="Polar residues" evidence="1">
    <location>
        <begin position="185"/>
        <end position="198"/>
    </location>
</feature>
<sequence length="306" mass="35313">MWMGQGQRNFLLENKLLVRRPMPMASRLGRLQRDQQDRWEQCRHSIPRAASQARLIETQRRVPSGRRQVGVTRGRQPQSQEKQIQTEDIWDEQFLNAALLKCCRRSEGDEPFNDDDGEDAIARLRGTASNFEMGRFAAMQHKRWLLDARGLKKKDYDKEEGEKKHRQVVLQLAIPDITDVEQEPQLDQSLSAHSNASSYEMPPTKVTAAASAAAAADDVSSLHVQHVQEQEREQEQQRVALLGAAQARHRELIWEYNRLPLSMGTLRVRRLKTQLEQQLDRIDSDLCMLNLPIYHHRQARSVTANL</sequence>
<organism evidence="4">
    <name type="scientific">Drosophila grimshawi</name>
    <name type="common">Hawaiian fruit fly</name>
    <name type="synonym">Idiomyia grimshawi</name>
    <dbReference type="NCBI Taxonomy" id="7222"/>
    <lineage>
        <taxon>Eukaryota</taxon>
        <taxon>Metazoa</taxon>
        <taxon>Ecdysozoa</taxon>
        <taxon>Arthropoda</taxon>
        <taxon>Hexapoda</taxon>
        <taxon>Insecta</taxon>
        <taxon>Pterygota</taxon>
        <taxon>Neoptera</taxon>
        <taxon>Endopterygota</taxon>
        <taxon>Diptera</taxon>
        <taxon>Brachycera</taxon>
        <taxon>Muscomorpha</taxon>
        <taxon>Ephydroidea</taxon>
        <taxon>Drosophilidae</taxon>
        <taxon>Drosophila</taxon>
        <taxon>Hawaiian Drosophila</taxon>
    </lineage>
</organism>
<dbReference type="InParanoid" id="B4JLQ5"/>
<dbReference type="OMA" id="GDECSPP"/>